<proteinExistence type="predicted"/>
<organism evidence="1">
    <name type="scientific">Ophidiomyces ophidiicola</name>
    <dbReference type="NCBI Taxonomy" id="1387563"/>
    <lineage>
        <taxon>Eukaryota</taxon>
        <taxon>Fungi</taxon>
        <taxon>Dikarya</taxon>
        <taxon>Ascomycota</taxon>
        <taxon>Pezizomycotina</taxon>
        <taxon>Eurotiomycetes</taxon>
        <taxon>Eurotiomycetidae</taxon>
        <taxon>Onygenales</taxon>
        <taxon>Onygenaceae</taxon>
        <taxon>Ophidiomyces</taxon>
    </lineage>
</organism>
<name>A0ACB8V7L6_9EURO</name>
<gene>
    <name evidence="1" type="primary">FAT1</name>
    <name evidence="1" type="ORF">LOY88_000605</name>
</gene>
<comment type="caution">
    <text evidence="1">The sequence shown here is derived from an EMBL/GenBank/DDBJ whole genome shotgun (WGS) entry which is preliminary data.</text>
</comment>
<dbReference type="EMBL" id="JALBCA010000006">
    <property type="protein sequence ID" value="KAI2392543.1"/>
    <property type="molecule type" value="Genomic_DNA"/>
</dbReference>
<sequence length="659" mass="73684">MLPGADAISSLPLSVTVPAATTLAAYLNARFSFFYDVKLVSSIARAVFRRNFWSWKGRANLFYNLEGHALDSKMGSQPFLVYQGKTWTFQETYQTVLRYGNWLKKTHNVRPGDVIALDFMNCPAFLFMWMGLWSIGAIPSMINYNLTKAPLEHCVRICDAKLLIVEGDLRSQFPPEQVAVFNTPGFKRDGGSIEVIFHDSELESQILTTDAVRPPDSDRGNQELTSTCMFIYTSGTTGLPKAAIITWSKAITGATFMHEAMDLRQTDRVYTCMPLYHSTAGILGFGCCLLNGTSLAIGRKFSARNFWNEVNESEATVVQYVGETLRYLLATPPRIDPVTGEDLDKKHKVRMAYGNGLRPDVWDRFKKRFGVETVAELYGATEGLSLSLNVSSNDYATGAIGRNGSLGNFLLQFSTIVIELDPLTELPRRDKSGLCILAASGEPGELLYAVDADDIEKKFPGYINNKEANTKKILRDVRKKGDAWFRTGDMVRWSADGLWYFSDRLGDTFRWRSENVSTNEVSEILGKHPEIHEANVYGVEVPHHDGRAGCAALIFKDQAQATDPNSILEPSRDILRSLATHASSNLPKYAVPLFLRVTAAMQATGNNKQQKTTLRMEGIDPVRLENSNSTDRMYWLRNGSYVPFGKKEWQNLQGGNVRL</sequence>
<accession>A0ACB8V7L6</accession>
<evidence type="ECO:0000313" key="1">
    <source>
        <dbReference type="EMBL" id="KAI2392543.1"/>
    </source>
</evidence>
<reference evidence="1" key="1">
    <citation type="journal article" date="2022" name="bioRxiv">
        <title>Population genetic analysis of Ophidiomyces ophidiicola, the causative agent of snake fungal disease, indicates recent introductions to the USA.</title>
        <authorList>
            <person name="Ladner J.T."/>
            <person name="Palmer J.M."/>
            <person name="Ettinger C.L."/>
            <person name="Stajich J.E."/>
            <person name="Farrell T.M."/>
            <person name="Glorioso B.M."/>
            <person name="Lawson B."/>
            <person name="Price S.J."/>
            <person name="Stengle A.G."/>
            <person name="Grear D.A."/>
            <person name="Lorch J.M."/>
        </authorList>
    </citation>
    <scope>NUCLEOTIDE SEQUENCE</scope>
    <source>
        <strain evidence="1">NWHC 24266-5</strain>
    </source>
</reference>
<protein>
    <submittedName>
        <fullName evidence="1">Long-chain fatty acid transporter fat1</fullName>
    </submittedName>
</protein>